<organism evidence="1 2">
    <name type="scientific">Halorarum salinum</name>
    <dbReference type="NCBI Taxonomy" id="2743089"/>
    <lineage>
        <taxon>Archaea</taxon>
        <taxon>Methanobacteriati</taxon>
        <taxon>Methanobacteriota</taxon>
        <taxon>Stenosarchaea group</taxon>
        <taxon>Halobacteria</taxon>
        <taxon>Halobacteriales</taxon>
        <taxon>Haloferacaceae</taxon>
        <taxon>Halorarum</taxon>
    </lineage>
</organism>
<gene>
    <name evidence="1" type="ORF">HUG12_09665</name>
</gene>
<dbReference type="GeneID" id="56037726"/>
<dbReference type="AlphaFoldDB" id="A0A7D5LAD4"/>
<sequence length="117" mass="13548">MEVNQSLQLTGIQLPEGWTPQTIRAQINLSADHPETPPRIILPANIRHNGSLPSTMLENDRWQRDDKNAEWQWTAPDWGDGWGSIRGATRLAILELTQSGDIYEQCYEWRIRRRNQA</sequence>
<reference evidence="1 2" key="1">
    <citation type="submission" date="2020-06" db="EMBL/GenBank/DDBJ databases">
        <title>NJ-3-1, isolated from saline soil.</title>
        <authorList>
            <person name="Cui H.L."/>
            <person name="Shi X."/>
        </authorList>
    </citation>
    <scope>NUCLEOTIDE SEQUENCE [LARGE SCALE GENOMIC DNA]</scope>
    <source>
        <strain evidence="1 2">NJ-3-1</strain>
    </source>
</reference>
<accession>A0A7D5LAD4</accession>
<keyword evidence="2" id="KW-1185">Reference proteome</keyword>
<evidence type="ECO:0000313" key="2">
    <source>
        <dbReference type="Proteomes" id="UP000509626"/>
    </source>
</evidence>
<dbReference type="KEGG" id="halu:HUG12_09665"/>
<evidence type="ECO:0000313" key="1">
    <source>
        <dbReference type="EMBL" id="QLG61972.1"/>
    </source>
</evidence>
<dbReference type="RefSeq" id="WP_179268557.1">
    <property type="nucleotide sequence ID" value="NZ_CP058579.1"/>
</dbReference>
<protein>
    <submittedName>
        <fullName evidence="1">Uncharacterized protein</fullName>
    </submittedName>
</protein>
<proteinExistence type="predicted"/>
<dbReference type="Proteomes" id="UP000509626">
    <property type="component" value="Chromosome"/>
</dbReference>
<dbReference type="EMBL" id="CP058579">
    <property type="protein sequence ID" value="QLG61972.1"/>
    <property type="molecule type" value="Genomic_DNA"/>
</dbReference>
<name>A0A7D5LAD4_9EURY</name>